<evidence type="ECO:0000259" key="14">
    <source>
        <dbReference type="Pfam" id="PF00593"/>
    </source>
</evidence>
<evidence type="ECO:0000259" key="15">
    <source>
        <dbReference type="Pfam" id="PF07715"/>
    </source>
</evidence>
<reference evidence="17 18" key="2">
    <citation type="journal article" date="2016" name="Infect. Immun.">
        <title>Helicobacter saguini, a Novel Helicobacter Isolated from Cotton-Top Tamarins with Ulcerative Colitis, Has Proinflammatory Properties and Induces Typhlocolitis and Dysplasia in Gnotobiotic IL-10-/- Mice.</title>
        <authorList>
            <person name="Shen Z."/>
            <person name="Mannion A."/>
            <person name="Whary M.T."/>
            <person name="Muthupalani S."/>
            <person name="Sheh A."/>
            <person name="Feng Y."/>
            <person name="Gong G."/>
            <person name="Vandamme P."/>
            <person name="Holcombe H.R."/>
            <person name="Paster B.J."/>
            <person name="Fox J.G."/>
        </authorList>
    </citation>
    <scope>NUCLEOTIDE SEQUENCE [LARGE SCALE GENOMIC DNA]</scope>
    <source>
        <strain evidence="17 18">MIT 97-6194</strain>
    </source>
</reference>
<dbReference type="InterPro" id="IPR000531">
    <property type="entry name" value="Beta-barrel_TonB"/>
</dbReference>
<comment type="similarity">
    <text evidence="11 12">Belongs to the TonB-dependent receptor family.</text>
</comment>
<keyword evidence="7" id="KW-0406">Ion transport</keyword>
<evidence type="ECO:0000256" key="3">
    <source>
        <dbReference type="ARBA" id="ARBA00022452"/>
    </source>
</evidence>
<feature type="compositionally biased region" description="Polar residues" evidence="13">
    <location>
        <begin position="106"/>
        <end position="118"/>
    </location>
</feature>
<keyword evidence="10 11" id="KW-0998">Cell outer membrane</keyword>
<accession>A0A347VRH4</accession>
<dbReference type="STRING" id="1548018.LS64_02915"/>
<proteinExistence type="inferred from homology"/>
<dbReference type="InterPro" id="IPR039426">
    <property type="entry name" value="TonB-dep_rcpt-like"/>
</dbReference>
<sequence>MSNIAKFAIYISFSLGSFSVVSARGLDSKSLLDSNVTMESKRVDSKKLDSIMLAQNIESSKQDSIKLAVSNNNIESNLNLSPTHRPFEKKDSIKLAANEIIESNQSRPIKIDSTQTPANRPIIIADSNESPTTNEIDSNETSSNNTESNANIKQYDLEKVTTTMSNARTQREIFDLNDNIASVSGESLEKLNIQNSKDLQNVLSGLYIGDSGGSAYPQVSLRGINSADNYKPSFRLYIDDVPQDVFFMNQELLDVYSVELFKGMSGTMYGENAQAGILSINSNMATNTTRLRANVGFSNLNRIFTGSASGAIIKDKLYAKLSFKHSDFLGQIKDSSTNRLADTTNINLGRFSLLYDVERFYVGLDYYFDKSVYYDNFYLTPDEIKSLTHSFQVPVTDSQGNNTGVTTRLISKNDRTMQTYALKGGYYITDNILLKNTFSIQNRLMPVLTDYSGLKEENNTAYINETRLMQTYDNDSVSIYGIYFSYGDFKLSFLENPINNSNYCQAGQTCSNLPYTRRVGDINKIGTFNFALFTDHKIKLPLGFDVTLGLRYTYYRDAINFSKGGATNSSIASFANSIDSNQFSPRIALSYTLLDSHKFYTSFARGFKAGGFKNEVGDAEYTKTPYKPETNYTAEVGYKGFFWDDRIYINLDYFYTFTQNRQEFLYLGSGNTGSWNILNVGNLISQGVEFEGKVQFLKDSFFMLNFAYTNAKYKNARDPFTGESLDNRNALYMPEFNVNASLDSIIWGNSLVRFYGNLSLAYKSRIYLRQDFYQEPYTLFNFGLRAEMKNISLAFYMNNALNLVYSTYGYTTTAGVQMRQIGRLQEYGMNVSLRF</sequence>
<dbReference type="AlphaFoldDB" id="A0A347VRH4"/>
<evidence type="ECO:0000256" key="7">
    <source>
        <dbReference type="ARBA" id="ARBA00023065"/>
    </source>
</evidence>
<dbReference type="EMBL" id="QBIU01000001">
    <property type="protein sequence ID" value="MWV68780.1"/>
    <property type="molecule type" value="Genomic_DNA"/>
</dbReference>
<dbReference type="InterPro" id="IPR036942">
    <property type="entry name" value="Beta-barrel_TonB_sf"/>
</dbReference>
<protein>
    <submittedName>
        <fullName evidence="16">TonB-dependent receptor</fullName>
    </submittedName>
</protein>
<dbReference type="SUPFAM" id="SSF56935">
    <property type="entry name" value="Porins"/>
    <property type="match status" value="1"/>
</dbReference>
<evidence type="ECO:0000256" key="10">
    <source>
        <dbReference type="ARBA" id="ARBA00023237"/>
    </source>
</evidence>
<reference evidence="17 18" key="1">
    <citation type="journal article" date="2014" name="Genome Announc.">
        <title>Draft genome sequences of eight enterohepatic helicobacter species isolated from both laboratory and wild rodents.</title>
        <authorList>
            <person name="Sheh A."/>
            <person name="Shen Z."/>
            <person name="Fox J.G."/>
        </authorList>
    </citation>
    <scope>NUCLEOTIDE SEQUENCE [LARGE SCALE GENOMIC DNA]</scope>
    <source>
        <strain evidence="17 18">MIT 97-6194</strain>
    </source>
</reference>
<feature type="domain" description="TonB-dependent receptor plug" evidence="15">
    <location>
        <begin position="175"/>
        <end position="277"/>
    </location>
</feature>
<feature type="region of interest" description="Disordered" evidence="13">
    <location>
        <begin position="106"/>
        <end position="150"/>
    </location>
</feature>
<dbReference type="Pfam" id="PF07715">
    <property type="entry name" value="Plug"/>
    <property type="match status" value="1"/>
</dbReference>
<evidence type="ECO:0000256" key="12">
    <source>
        <dbReference type="RuleBase" id="RU003357"/>
    </source>
</evidence>
<keyword evidence="5 11" id="KW-0812">Transmembrane</keyword>
<keyword evidence="6" id="KW-0408">Iron</keyword>
<evidence type="ECO:0000256" key="2">
    <source>
        <dbReference type="ARBA" id="ARBA00022448"/>
    </source>
</evidence>
<dbReference type="GO" id="GO:0009279">
    <property type="term" value="C:cell outer membrane"/>
    <property type="evidence" value="ECO:0007669"/>
    <property type="project" value="UniProtKB-SubCell"/>
</dbReference>
<reference evidence="16 19" key="4">
    <citation type="submission" date="2019-12" db="EMBL/GenBank/DDBJ databases">
        <title>Multi-Generational Helicobacter saguini Isolates.</title>
        <authorList>
            <person name="Mannion A."/>
            <person name="Shen Z."/>
            <person name="Fox J.G."/>
        </authorList>
    </citation>
    <scope>NUCLEOTIDE SEQUENCE [LARGE SCALE GENOMIC DNA]</scope>
    <source>
        <strain evidence="16">16-048</strain>
        <strain evidence="19">16-048 (F4)</strain>
    </source>
</reference>
<reference evidence="17" key="3">
    <citation type="submission" date="2018-04" db="EMBL/GenBank/DDBJ databases">
        <authorList>
            <person name="Sheh A."/>
            <person name="Shen Z."/>
            <person name="Mannion A.J."/>
            <person name="Fox J.G."/>
        </authorList>
    </citation>
    <scope>NUCLEOTIDE SEQUENCE</scope>
    <source>
        <strain evidence="17">MIT 97-6194</strain>
    </source>
</reference>
<keyword evidence="16" id="KW-0675">Receptor</keyword>
<dbReference type="Proteomes" id="UP000029714">
    <property type="component" value="Unassembled WGS sequence"/>
</dbReference>
<feature type="domain" description="TonB-dependent receptor-like beta-barrel" evidence="14">
    <location>
        <begin position="359"/>
        <end position="799"/>
    </location>
</feature>
<keyword evidence="3 11" id="KW-1134">Transmembrane beta strand</keyword>
<evidence type="ECO:0000256" key="13">
    <source>
        <dbReference type="SAM" id="MobiDB-lite"/>
    </source>
</evidence>
<evidence type="ECO:0000256" key="4">
    <source>
        <dbReference type="ARBA" id="ARBA00022496"/>
    </source>
</evidence>
<keyword evidence="18" id="KW-1185">Reference proteome</keyword>
<dbReference type="Gene3D" id="2.40.170.20">
    <property type="entry name" value="TonB-dependent receptor, beta-barrel domain"/>
    <property type="match status" value="1"/>
</dbReference>
<evidence type="ECO:0000256" key="8">
    <source>
        <dbReference type="ARBA" id="ARBA00023077"/>
    </source>
</evidence>
<keyword evidence="9 11" id="KW-0472">Membrane</keyword>
<evidence type="ECO:0000313" key="17">
    <source>
        <dbReference type="EMBL" id="TLD94467.1"/>
    </source>
</evidence>
<evidence type="ECO:0000313" key="18">
    <source>
        <dbReference type="Proteomes" id="UP000029714"/>
    </source>
</evidence>
<dbReference type="InterPro" id="IPR012910">
    <property type="entry name" value="Plug_dom"/>
</dbReference>
<keyword evidence="4" id="KW-0410">Iron transport</keyword>
<dbReference type="Proteomes" id="UP000477070">
    <property type="component" value="Unassembled WGS sequence"/>
</dbReference>
<dbReference type="RefSeq" id="WP_034570381.1">
    <property type="nucleotide sequence ID" value="NZ_JRMP02000007.1"/>
</dbReference>
<comment type="subcellular location">
    <subcellularLocation>
        <location evidence="1 11">Cell outer membrane</location>
        <topology evidence="1 11">Multi-pass membrane protein</topology>
    </subcellularLocation>
</comment>
<keyword evidence="2 11" id="KW-0813">Transport</keyword>
<dbReference type="EMBL" id="JRMP02000007">
    <property type="protein sequence ID" value="TLD94467.1"/>
    <property type="molecule type" value="Genomic_DNA"/>
</dbReference>
<comment type="caution">
    <text evidence="17">The sequence shown here is derived from an EMBL/GenBank/DDBJ whole genome shotgun (WGS) entry which is preliminary data.</text>
</comment>
<dbReference type="Pfam" id="PF00593">
    <property type="entry name" value="TonB_dep_Rec_b-barrel"/>
    <property type="match status" value="1"/>
</dbReference>
<dbReference type="OrthoDB" id="9763670at2"/>
<keyword evidence="8 12" id="KW-0798">TonB box</keyword>
<gene>
    <name evidence="16" type="ORF">DCO61_01740</name>
    <name evidence="17" type="ORF">LS64_005945</name>
</gene>
<dbReference type="GO" id="GO:0006826">
    <property type="term" value="P:iron ion transport"/>
    <property type="evidence" value="ECO:0007669"/>
    <property type="project" value="UniProtKB-KW"/>
</dbReference>
<organism evidence="17 18">
    <name type="scientific">Helicobacter saguini</name>
    <dbReference type="NCBI Taxonomy" id="1548018"/>
    <lineage>
        <taxon>Bacteria</taxon>
        <taxon>Pseudomonadati</taxon>
        <taxon>Campylobacterota</taxon>
        <taxon>Epsilonproteobacteria</taxon>
        <taxon>Campylobacterales</taxon>
        <taxon>Helicobacteraceae</taxon>
        <taxon>Helicobacter</taxon>
    </lineage>
</organism>
<evidence type="ECO:0000256" key="11">
    <source>
        <dbReference type="PROSITE-ProRule" id="PRU01360"/>
    </source>
</evidence>
<evidence type="ECO:0000313" key="19">
    <source>
        <dbReference type="Proteomes" id="UP000477070"/>
    </source>
</evidence>
<evidence type="ECO:0000256" key="5">
    <source>
        <dbReference type="ARBA" id="ARBA00022692"/>
    </source>
</evidence>
<evidence type="ECO:0000313" key="16">
    <source>
        <dbReference type="EMBL" id="MWV68780.1"/>
    </source>
</evidence>
<evidence type="ECO:0000256" key="6">
    <source>
        <dbReference type="ARBA" id="ARBA00023004"/>
    </source>
</evidence>
<dbReference type="PANTHER" id="PTHR32552:SF81">
    <property type="entry name" value="TONB-DEPENDENT OUTER MEMBRANE RECEPTOR"/>
    <property type="match status" value="1"/>
</dbReference>
<dbReference type="PANTHER" id="PTHR32552">
    <property type="entry name" value="FERRICHROME IRON RECEPTOR-RELATED"/>
    <property type="match status" value="1"/>
</dbReference>
<feature type="compositionally biased region" description="Low complexity" evidence="13">
    <location>
        <begin position="132"/>
        <end position="150"/>
    </location>
</feature>
<evidence type="ECO:0000256" key="9">
    <source>
        <dbReference type="ARBA" id="ARBA00023136"/>
    </source>
</evidence>
<evidence type="ECO:0000256" key="1">
    <source>
        <dbReference type="ARBA" id="ARBA00004571"/>
    </source>
</evidence>
<name>A0A347VRH4_9HELI</name>
<dbReference type="PROSITE" id="PS52016">
    <property type="entry name" value="TONB_DEPENDENT_REC_3"/>
    <property type="match status" value="1"/>
</dbReference>